<name>A0ABR6ZG83_9BURK</name>
<evidence type="ECO:0000256" key="1">
    <source>
        <dbReference type="SAM" id="Phobius"/>
    </source>
</evidence>
<dbReference type="RefSeq" id="WP_186956317.1">
    <property type="nucleotide sequence ID" value="NZ_JACOFX010000019.1"/>
</dbReference>
<keyword evidence="1" id="KW-0472">Membrane</keyword>
<evidence type="ECO:0000313" key="3">
    <source>
        <dbReference type="Proteomes" id="UP000646911"/>
    </source>
</evidence>
<organism evidence="2 3">
    <name type="scientific">Undibacterium umbellatum</name>
    <dbReference type="NCBI Taxonomy" id="2762300"/>
    <lineage>
        <taxon>Bacteria</taxon>
        <taxon>Pseudomonadati</taxon>
        <taxon>Pseudomonadota</taxon>
        <taxon>Betaproteobacteria</taxon>
        <taxon>Burkholderiales</taxon>
        <taxon>Oxalobacteraceae</taxon>
        <taxon>Undibacterium</taxon>
    </lineage>
</organism>
<keyword evidence="1" id="KW-1133">Transmembrane helix</keyword>
<comment type="caution">
    <text evidence="2">The sequence shown here is derived from an EMBL/GenBank/DDBJ whole genome shotgun (WGS) entry which is preliminary data.</text>
</comment>
<evidence type="ECO:0000313" key="2">
    <source>
        <dbReference type="EMBL" id="MBC3910743.1"/>
    </source>
</evidence>
<keyword evidence="1" id="KW-0812">Transmembrane</keyword>
<reference evidence="2 3" key="1">
    <citation type="submission" date="2020-08" db="EMBL/GenBank/DDBJ databases">
        <title>Novel species isolated from subtropical streams in China.</title>
        <authorList>
            <person name="Lu H."/>
        </authorList>
    </citation>
    <scope>NUCLEOTIDE SEQUENCE [LARGE SCALE GENOMIC DNA]</scope>
    <source>
        <strain evidence="2 3">NL8W</strain>
    </source>
</reference>
<dbReference type="Proteomes" id="UP000646911">
    <property type="component" value="Unassembled WGS sequence"/>
</dbReference>
<gene>
    <name evidence="2" type="ORF">H8L47_24545</name>
</gene>
<proteinExistence type="predicted"/>
<protein>
    <submittedName>
        <fullName evidence="2">Uncharacterized protein</fullName>
    </submittedName>
</protein>
<sequence length="140" mass="15843">MTTTVANRNQRDALTFPPGTMQVLFAVSAVICLMLGIGLTRLLSVHFEQRVFSLIIFCALQLLPLCFALRMPSLLTGRLHLLVVTVYFLVAFLANIMFPQLKSYLTWLFYFFCIVVLALSVVSVVQVLRASLVRLFRRGK</sequence>
<feature type="transmembrane region" description="Helical" evidence="1">
    <location>
        <begin position="107"/>
        <end position="128"/>
    </location>
</feature>
<keyword evidence="3" id="KW-1185">Reference proteome</keyword>
<feature type="transmembrane region" description="Helical" evidence="1">
    <location>
        <begin position="81"/>
        <end position="101"/>
    </location>
</feature>
<dbReference type="EMBL" id="JACOFX010000019">
    <property type="protein sequence ID" value="MBC3910743.1"/>
    <property type="molecule type" value="Genomic_DNA"/>
</dbReference>
<accession>A0ABR6ZG83</accession>
<feature type="transmembrane region" description="Helical" evidence="1">
    <location>
        <begin position="21"/>
        <end position="39"/>
    </location>
</feature>
<feature type="transmembrane region" description="Helical" evidence="1">
    <location>
        <begin position="51"/>
        <end position="69"/>
    </location>
</feature>